<dbReference type="PANTHER" id="PTHR48010">
    <property type="entry name" value="OS05G0588300 PROTEIN"/>
    <property type="match status" value="1"/>
</dbReference>
<gene>
    <name evidence="1" type="ORF">RJ639_006809</name>
</gene>
<organism evidence="1 2">
    <name type="scientific">Escallonia herrerae</name>
    <dbReference type="NCBI Taxonomy" id="1293975"/>
    <lineage>
        <taxon>Eukaryota</taxon>
        <taxon>Viridiplantae</taxon>
        <taxon>Streptophyta</taxon>
        <taxon>Embryophyta</taxon>
        <taxon>Tracheophyta</taxon>
        <taxon>Spermatophyta</taxon>
        <taxon>Magnoliopsida</taxon>
        <taxon>eudicotyledons</taxon>
        <taxon>Gunneridae</taxon>
        <taxon>Pentapetalae</taxon>
        <taxon>asterids</taxon>
        <taxon>campanulids</taxon>
        <taxon>Escalloniales</taxon>
        <taxon>Escalloniaceae</taxon>
        <taxon>Escallonia</taxon>
    </lineage>
</organism>
<sequence>MNLFLHFQNLQYLNLSKSGRTVLGAVLEWIRNRELSDVHIAGCNLRGTLTKFTKPDSLTFIDLSDNHFTPGISNFFRKLSSLQNVKISNNQLKFDITKITLPSWLSSLDLHSNLLFGSLSRIMNGQIRLNLKLLNVAGNRITGQLPSSISNLFRLETLKYLQKPDNRHNSYQFRITTEVVMLRPVHQWDNLLGIEQLRHANFRANKFCGEIPQGRPFNVFQAATYAHSLCLCSKPLPPCKRKKLEKKGQHEEGPA</sequence>
<dbReference type="InterPro" id="IPR001611">
    <property type="entry name" value="Leu-rich_rpt"/>
</dbReference>
<feature type="non-terminal residue" evidence="1">
    <location>
        <position position="255"/>
    </location>
</feature>
<evidence type="ECO:0000313" key="2">
    <source>
        <dbReference type="Proteomes" id="UP001188597"/>
    </source>
</evidence>
<dbReference type="InterPro" id="IPR032675">
    <property type="entry name" value="LRR_dom_sf"/>
</dbReference>
<dbReference type="EMBL" id="JAVXUP010001073">
    <property type="protein sequence ID" value="KAK3016362.1"/>
    <property type="molecule type" value="Genomic_DNA"/>
</dbReference>
<dbReference type="SUPFAM" id="SSF52058">
    <property type="entry name" value="L domain-like"/>
    <property type="match status" value="1"/>
</dbReference>
<comment type="caution">
    <text evidence="1">The sequence shown here is derived from an EMBL/GenBank/DDBJ whole genome shotgun (WGS) entry which is preliminary data.</text>
</comment>
<dbReference type="PANTHER" id="PTHR48010:SF58">
    <property type="entry name" value="RECEPTOR PROTEIN KINASE-LIKE PROTEIN ZAR1"/>
    <property type="match status" value="1"/>
</dbReference>
<evidence type="ECO:0000313" key="1">
    <source>
        <dbReference type="EMBL" id="KAK3016362.1"/>
    </source>
</evidence>
<protein>
    <submittedName>
        <fullName evidence="1">Uncharacterized protein</fullName>
    </submittedName>
</protein>
<keyword evidence="2" id="KW-1185">Reference proteome</keyword>
<dbReference type="InterPro" id="IPR050994">
    <property type="entry name" value="At_inactive_RLKs"/>
</dbReference>
<name>A0AA88VW71_9ASTE</name>
<dbReference type="Gene3D" id="3.80.10.10">
    <property type="entry name" value="Ribonuclease Inhibitor"/>
    <property type="match status" value="1"/>
</dbReference>
<dbReference type="Proteomes" id="UP001188597">
    <property type="component" value="Unassembled WGS sequence"/>
</dbReference>
<dbReference type="AlphaFoldDB" id="A0AA88VW71"/>
<dbReference type="Pfam" id="PF00560">
    <property type="entry name" value="LRR_1"/>
    <property type="match status" value="2"/>
</dbReference>
<reference evidence="1" key="1">
    <citation type="submission" date="2022-12" db="EMBL/GenBank/DDBJ databases">
        <title>Draft genome assemblies for two species of Escallonia (Escalloniales).</title>
        <authorList>
            <person name="Chanderbali A."/>
            <person name="Dervinis C."/>
            <person name="Anghel I."/>
            <person name="Soltis D."/>
            <person name="Soltis P."/>
            <person name="Zapata F."/>
        </authorList>
    </citation>
    <scope>NUCLEOTIDE SEQUENCE</scope>
    <source>
        <strain evidence="1">UCBG64.0493</strain>
        <tissue evidence="1">Leaf</tissue>
    </source>
</reference>
<accession>A0AA88VW71</accession>
<proteinExistence type="predicted"/>